<dbReference type="EMBL" id="CM002928">
    <property type="protein sequence ID" value="KGN43580.1"/>
    <property type="molecule type" value="Genomic_DNA"/>
</dbReference>
<evidence type="ECO:0000313" key="3">
    <source>
        <dbReference type="Proteomes" id="UP000029981"/>
    </source>
</evidence>
<feature type="compositionally biased region" description="Basic and acidic residues" evidence="1">
    <location>
        <begin position="65"/>
        <end position="79"/>
    </location>
</feature>
<dbReference type="InterPro" id="IPR022251">
    <property type="entry name" value="DUF3774_wound-induced"/>
</dbReference>
<dbReference type="Pfam" id="PF12609">
    <property type="entry name" value="DUF3774"/>
    <property type="match status" value="1"/>
</dbReference>
<accession>A0A0A0K1Q6</accession>
<dbReference type="Gramene" id="KGN43580">
    <property type="protein sequence ID" value="KGN43580"/>
    <property type="gene ID" value="Csa_7G046680"/>
</dbReference>
<reference evidence="2 3" key="3">
    <citation type="journal article" date="2010" name="BMC Genomics">
        <title>Transcriptome sequencing and comparative analysis of cucumber flowers with different sex types.</title>
        <authorList>
            <person name="Guo S."/>
            <person name="Zheng Y."/>
            <person name="Joung J.G."/>
            <person name="Liu S."/>
            <person name="Zhang Z."/>
            <person name="Crasta O.R."/>
            <person name="Sobral B.W."/>
            <person name="Xu Y."/>
            <person name="Huang S."/>
            <person name="Fei Z."/>
        </authorList>
    </citation>
    <scope>NUCLEOTIDE SEQUENCE [LARGE SCALE GENOMIC DNA]</scope>
    <source>
        <strain evidence="3">cv. 9930</strain>
    </source>
</reference>
<keyword evidence="3" id="KW-1185">Reference proteome</keyword>
<protein>
    <recommendedName>
        <fullName evidence="4">Wound-responsive family protein</fullName>
    </recommendedName>
</protein>
<reference evidence="2 3" key="4">
    <citation type="journal article" date="2011" name="BMC Genomics">
        <title>RNA-Seq improves annotation of protein-coding genes in the cucumber genome.</title>
        <authorList>
            <person name="Li Z."/>
            <person name="Zhang Z."/>
            <person name="Yan P."/>
            <person name="Huang S."/>
            <person name="Fei Z."/>
            <person name="Lin K."/>
        </authorList>
    </citation>
    <scope>NUCLEOTIDE SEQUENCE [LARGE SCALE GENOMIC DNA]</scope>
    <source>
        <strain evidence="3">cv. 9930</strain>
    </source>
</reference>
<dbReference type="OMA" id="HILYSMS"/>
<reference evidence="2 3" key="2">
    <citation type="journal article" date="2009" name="PLoS ONE">
        <title>An integrated genetic and cytogenetic map of the cucumber genome.</title>
        <authorList>
            <person name="Ren Y."/>
            <person name="Zhang Z."/>
            <person name="Liu J."/>
            <person name="Staub J.E."/>
            <person name="Han Y."/>
            <person name="Cheng Z."/>
            <person name="Li X."/>
            <person name="Lu J."/>
            <person name="Miao H."/>
            <person name="Kang H."/>
            <person name="Xie B."/>
            <person name="Gu X."/>
            <person name="Wang X."/>
            <person name="Du Y."/>
            <person name="Jin W."/>
            <person name="Huang S."/>
        </authorList>
    </citation>
    <scope>NUCLEOTIDE SEQUENCE [LARGE SCALE GENOMIC DNA]</scope>
    <source>
        <strain evidence="3">cv. 9930</strain>
    </source>
</reference>
<gene>
    <name evidence="2" type="ORF">Csa_7G046680</name>
</gene>
<dbReference type="Proteomes" id="UP000029981">
    <property type="component" value="Chromosome 7"/>
</dbReference>
<feature type="region of interest" description="Disordered" evidence="1">
    <location>
        <begin position="44"/>
        <end position="79"/>
    </location>
</feature>
<reference evidence="2 3" key="1">
    <citation type="journal article" date="2009" name="Nat. Genet.">
        <title>The genome of the cucumber, Cucumis sativus L.</title>
        <authorList>
            <person name="Huang S."/>
            <person name="Li R."/>
            <person name="Zhang Z."/>
            <person name="Li L."/>
            <person name="Gu X."/>
            <person name="Fan W."/>
            <person name="Lucas W.J."/>
            <person name="Wang X."/>
            <person name="Xie B."/>
            <person name="Ni P."/>
            <person name="Ren Y."/>
            <person name="Zhu H."/>
            <person name="Li J."/>
            <person name="Lin K."/>
            <person name="Jin W."/>
            <person name="Fei Z."/>
            <person name="Li G."/>
            <person name="Staub J."/>
            <person name="Kilian A."/>
            <person name="van der Vossen E.A."/>
            <person name="Wu Y."/>
            <person name="Guo J."/>
            <person name="He J."/>
            <person name="Jia Z."/>
            <person name="Ren Y."/>
            <person name="Tian G."/>
            <person name="Lu Y."/>
            <person name="Ruan J."/>
            <person name="Qian W."/>
            <person name="Wang M."/>
            <person name="Huang Q."/>
            <person name="Li B."/>
            <person name="Xuan Z."/>
            <person name="Cao J."/>
            <person name="Asan"/>
            <person name="Wu Z."/>
            <person name="Zhang J."/>
            <person name="Cai Q."/>
            <person name="Bai Y."/>
            <person name="Zhao B."/>
            <person name="Han Y."/>
            <person name="Li Y."/>
            <person name="Li X."/>
            <person name="Wang S."/>
            <person name="Shi Q."/>
            <person name="Liu S."/>
            <person name="Cho W.K."/>
            <person name="Kim J.Y."/>
            <person name="Xu Y."/>
            <person name="Heller-Uszynska K."/>
            <person name="Miao H."/>
            <person name="Cheng Z."/>
            <person name="Zhang S."/>
            <person name="Wu J."/>
            <person name="Yang Y."/>
            <person name="Kang H."/>
            <person name="Li M."/>
            <person name="Liang H."/>
            <person name="Ren X."/>
            <person name="Shi Z."/>
            <person name="Wen M."/>
            <person name="Jian M."/>
            <person name="Yang H."/>
            <person name="Zhang G."/>
            <person name="Yang Z."/>
            <person name="Chen R."/>
            <person name="Liu S."/>
            <person name="Li J."/>
            <person name="Ma L."/>
            <person name="Liu H."/>
            <person name="Zhou Y."/>
            <person name="Zhao J."/>
            <person name="Fang X."/>
            <person name="Li G."/>
            <person name="Fang L."/>
            <person name="Li Y."/>
            <person name="Liu D."/>
            <person name="Zheng H."/>
            <person name="Zhang Y."/>
            <person name="Qin N."/>
            <person name="Li Z."/>
            <person name="Yang G."/>
            <person name="Yang S."/>
            <person name="Bolund L."/>
            <person name="Kristiansen K."/>
            <person name="Zheng H."/>
            <person name="Li S."/>
            <person name="Zhang X."/>
            <person name="Yang H."/>
            <person name="Wang J."/>
            <person name="Sun R."/>
            <person name="Zhang B."/>
            <person name="Jiang S."/>
            <person name="Wang J."/>
            <person name="Du Y."/>
            <person name="Li S."/>
        </authorList>
    </citation>
    <scope>NUCLEOTIDE SEQUENCE [LARGE SCALE GENOMIC DNA]</scope>
    <source>
        <strain evidence="3">cv. 9930</strain>
    </source>
</reference>
<organism evidence="2 3">
    <name type="scientific">Cucumis sativus</name>
    <name type="common">Cucumber</name>
    <dbReference type="NCBI Taxonomy" id="3659"/>
    <lineage>
        <taxon>Eukaryota</taxon>
        <taxon>Viridiplantae</taxon>
        <taxon>Streptophyta</taxon>
        <taxon>Embryophyta</taxon>
        <taxon>Tracheophyta</taxon>
        <taxon>Spermatophyta</taxon>
        <taxon>Magnoliopsida</taxon>
        <taxon>eudicotyledons</taxon>
        <taxon>Gunneridae</taxon>
        <taxon>Pentapetalae</taxon>
        <taxon>rosids</taxon>
        <taxon>fabids</taxon>
        <taxon>Cucurbitales</taxon>
        <taxon>Cucurbitaceae</taxon>
        <taxon>Benincaseae</taxon>
        <taxon>Cucumis</taxon>
    </lineage>
</organism>
<name>A0A0A0K1Q6_CUCSA</name>
<evidence type="ECO:0008006" key="4">
    <source>
        <dbReference type="Google" id="ProtNLM"/>
    </source>
</evidence>
<sequence>MCAGKSWTTAAAASIGAVEALKDQGHLWRLNNKYGVRAISSHHNKLSSSSSSSSKSSASVIADSSEVKRELDHSKPKQSEESLRTVMYLSCWGPY</sequence>
<dbReference type="PANTHER" id="PTHR33090">
    <property type="entry name" value="DUF3774 DOMAIN PROTEIN-RELATED"/>
    <property type="match status" value="1"/>
</dbReference>
<evidence type="ECO:0000256" key="1">
    <source>
        <dbReference type="SAM" id="MobiDB-lite"/>
    </source>
</evidence>
<feature type="compositionally biased region" description="Low complexity" evidence="1">
    <location>
        <begin position="46"/>
        <end position="64"/>
    </location>
</feature>
<dbReference type="AlphaFoldDB" id="A0A0A0K1Q6"/>
<dbReference type="STRING" id="3659.A0A0A0K1Q6"/>
<proteinExistence type="predicted"/>
<evidence type="ECO:0000313" key="2">
    <source>
        <dbReference type="EMBL" id="KGN43580.1"/>
    </source>
</evidence>